<evidence type="ECO:0000313" key="1">
    <source>
        <dbReference type="EMBL" id="TQD80659.1"/>
    </source>
</evidence>
<dbReference type="AlphaFoldDB" id="A0A540L2V1"/>
<protein>
    <submittedName>
        <fullName evidence="1">Uncharacterized protein</fullName>
    </submittedName>
</protein>
<accession>A0A540L2V1</accession>
<organism evidence="1 2">
    <name type="scientific">Malus baccata</name>
    <name type="common">Siberian crab apple</name>
    <name type="synonym">Pyrus baccata</name>
    <dbReference type="NCBI Taxonomy" id="106549"/>
    <lineage>
        <taxon>Eukaryota</taxon>
        <taxon>Viridiplantae</taxon>
        <taxon>Streptophyta</taxon>
        <taxon>Embryophyta</taxon>
        <taxon>Tracheophyta</taxon>
        <taxon>Spermatophyta</taxon>
        <taxon>Magnoliopsida</taxon>
        <taxon>eudicotyledons</taxon>
        <taxon>Gunneridae</taxon>
        <taxon>Pentapetalae</taxon>
        <taxon>rosids</taxon>
        <taxon>fabids</taxon>
        <taxon>Rosales</taxon>
        <taxon>Rosaceae</taxon>
        <taxon>Amygdaloideae</taxon>
        <taxon>Maleae</taxon>
        <taxon>Malus</taxon>
    </lineage>
</organism>
<gene>
    <name evidence="1" type="ORF">C1H46_033758</name>
</gene>
<dbReference type="EMBL" id="VIEB01000798">
    <property type="protein sequence ID" value="TQD80659.1"/>
    <property type="molecule type" value="Genomic_DNA"/>
</dbReference>
<dbReference type="Gene3D" id="3.30.70.100">
    <property type="match status" value="1"/>
</dbReference>
<dbReference type="Proteomes" id="UP000315295">
    <property type="component" value="Unassembled WGS sequence"/>
</dbReference>
<name>A0A540L2V1_MALBA</name>
<comment type="caution">
    <text evidence="1">The sequence shown here is derived from an EMBL/GenBank/DDBJ whole genome shotgun (WGS) entry which is preliminary data.</text>
</comment>
<evidence type="ECO:0000313" key="2">
    <source>
        <dbReference type="Proteomes" id="UP000315295"/>
    </source>
</evidence>
<keyword evidence="2" id="KW-1185">Reference proteome</keyword>
<reference evidence="1 2" key="1">
    <citation type="journal article" date="2019" name="G3 (Bethesda)">
        <title>Sequencing of a Wild Apple (Malus baccata) Genome Unravels the Differences Between Cultivated and Wild Apple Species Regarding Disease Resistance and Cold Tolerance.</title>
        <authorList>
            <person name="Chen X."/>
        </authorList>
    </citation>
    <scope>NUCLEOTIDE SEQUENCE [LARGE SCALE GENOMIC DNA]</scope>
    <source>
        <strain evidence="2">cv. Shandingzi</strain>
        <tissue evidence="1">Leaves</tissue>
    </source>
</reference>
<sequence>MPNEGTQNCDYSRWCEFCGIGRGKHKVVVTGERMDAIKLAKSLRKKFKAADIITVAEVK</sequence>
<proteinExistence type="predicted"/>